<gene>
    <name evidence="2" type="ORF">KJ970_05720</name>
</gene>
<keyword evidence="1" id="KW-0732">Signal</keyword>
<organism evidence="2 3">
    <name type="scientific">Eiseniibacteriota bacterium</name>
    <dbReference type="NCBI Taxonomy" id="2212470"/>
    <lineage>
        <taxon>Bacteria</taxon>
        <taxon>Candidatus Eiseniibacteriota</taxon>
    </lineage>
</organism>
<feature type="signal peptide" evidence="1">
    <location>
        <begin position="1"/>
        <end position="28"/>
    </location>
</feature>
<dbReference type="Proteomes" id="UP000777784">
    <property type="component" value="Unassembled WGS sequence"/>
</dbReference>
<evidence type="ECO:0000256" key="1">
    <source>
        <dbReference type="SAM" id="SignalP"/>
    </source>
</evidence>
<protein>
    <recommendedName>
        <fullName evidence="4">Carboxypeptidase regulatory-like domain-containing protein</fullName>
    </recommendedName>
</protein>
<dbReference type="EMBL" id="JAHJDP010000031">
    <property type="protein sequence ID" value="MBU2690407.1"/>
    <property type="molecule type" value="Genomic_DNA"/>
</dbReference>
<reference evidence="2" key="1">
    <citation type="submission" date="2021-05" db="EMBL/GenBank/DDBJ databases">
        <title>Energy efficiency and biological interactions define the core microbiome of deep oligotrophic groundwater.</title>
        <authorList>
            <person name="Mehrshad M."/>
            <person name="Lopez-Fernandez M."/>
            <person name="Bell E."/>
            <person name="Bernier-Latmani R."/>
            <person name="Bertilsson S."/>
            <person name="Dopson M."/>
        </authorList>
    </citation>
    <scope>NUCLEOTIDE SEQUENCE</scope>
    <source>
        <strain evidence="2">Modern_marine.mb.64</strain>
    </source>
</reference>
<proteinExistence type="predicted"/>
<accession>A0A948RVT0</accession>
<comment type="caution">
    <text evidence="2">The sequence shown here is derived from an EMBL/GenBank/DDBJ whole genome shotgun (WGS) entry which is preliminary data.</text>
</comment>
<evidence type="ECO:0000313" key="3">
    <source>
        <dbReference type="Proteomes" id="UP000777784"/>
    </source>
</evidence>
<feature type="chain" id="PRO_5036724167" description="Carboxypeptidase regulatory-like domain-containing protein" evidence="1">
    <location>
        <begin position="29"/>
        <end position="252"/>
    </location>
</feature>
<evidence type="ECO:0000313" key="2">
    <source>
        <dbReference type="EMBL" id="MBU2690407.1"/>
    </source>
</evidence>
<name>A0A948RVT0_UNCEI</name>
<sequence>MKLNGNMIALKVLLVLVLAAIMATPLLADISEATINLGREPEPPFCVENPGGQVEISWEITYSTTPNYVLFELWDPTQTILLDTETYPGATGMSITRYWTVPNSLLDGKYWIRLEYWSFEAGDEAIAEVTFYVCNGTGTICAEKYEDTDCNEILTDVDLPIPGWWVCIETPYGDQFCRMTDNSGRFCWEGLLLGEYIVSEIMPPDWEPIYPESQIINLEWGETETVTFFNALCNEPTPTRESTWGQIKRLYE</sequence>
<dbReference type="AlphaFoldDB" id="A0A948RVT0"/>
<evidence type="ECO:0008006" key="4">
    <source>
        <dbReference type="Google" id="ProtNLM"/>
    </source>
</evidence>
<dbReference type="SUPFAM" id="SSF49478">
    <property type="entry name" value="Cna protein B-type domain"/>
    <property type="match status" value="1"/>
</dbReference>